<keyword evidence="5" id="KW-0067">ATP-binding</keyword>
<dbReference type="PANTHER" id="PTHR24095">
    <property type="entry name" value="ACETYL-COENZYME A SYNTHETASE"/>
    <property type="match status" value="1"/>
</dbReference>
<evidence type="ECO:0000256" key="1">
    <source>
        <dbReference type="ARBA" id="ARBA00006432"/>
    </source>
</evidence>
<dbReference type="InterPro" id="IPR042099">
    <property type="entry name" value="ANL_N_sf"/>
</dbReference>
<dbReference type="NCBIfam" id="NF001208">
    <property type="entry name" value="PRK00174.1"/>
    <property type="match status" value="1"/>
</dbReference>
<evidence type="ECO:0000259" key="8">
    <source>
        <dbReference type="Pfam" id="PF16177"/>
    </source>
</evidence>
<evidence type="ECO:0000259" key="7">
    <source>
        <dbReference type="Pfam" id="PF13193"/>
    </source>
</evidence>
<dbReference type="CDD" id="cd05966">
    <property type="entry name" value="ACS"/>
    <property type="match status" value="1"/>
</dbReference>
<dbReference type="InterPro" id="IPR020845">
    <property type="entry name" value="AMP-binding_CS"/>
</dbReference>
<name>A0A3B1BGT1_9ZZZZ</name>
<comment type="similarity">
    <text evidence="1">Belongs to the ATP-dependent AMP-binding enzyme family.</text>
</comment>
<dbReference type="EC" id="6.2.1.1" evidence="2"/>
<dbReference type="InterPro" id="IPR032387">
    <property type="entry name" value="ACAS_N"/>
</dbReference>
<dbReference type="Pfam" id="PF13193">
    <property type="entry name" value="AMP-binding_C"/>
    <property type="match status" value="1"/>
</dbReference>
<dbReference type="Gene3D" id="3.40.50.12780">
    <property type="entry name" value="N-terminal domain of ligase-like"/>
    <property type="match status" value="1"/>
</dbReference>
<sequence length="645" mass="71626">MSNGKIYPVPAGFAAKAQINAEQYEQMYRQSVEDSDCFWATQAETFVTWFNKWDKVQEWDYDTGNIKWFAGGTLNVAYNCLDRHLDTRGDQTAIIWEGDDPANDKKISYRELHAEVCKLGNVLKARGVKKGDRVCIYMPMIPEATIAMLACARIGAVHSVVFGGFSPDSLRNRILDSDCQAVITADEGVRGGKTVPLKANTDKALEECPNVHTVLTVQRTGGDTGWIEGRDVWYHELVQNASTDCPAEEMDAEDPLFILYTSGSTGKPKGVLHTTGGYLVFSAMTHKYTFDYRDGEVYWCTADVGWVTGHTYIVYGPLANGAITLMFEGVPNYPDYSRFWQIVDKHQVQSFYTAPTAIRALMQVGDEPVKKTSRKSLRLLGSVGEPINPEAWEWYYRVVGEERSPIVDTWWQTETGGHMITPLAGAHALKPGSAGKPFFGIEPAIVDADGNILEGECSGNLVITNSWPGQMRSIYGDHQRFIDTYFKTYPGMYFTGDGCRRDADGYYWITGRVDDVLNISGHRLGTAEIESALVLHSKVAEAAVVGYPHNIKGQGIYAYVTLMAGVPESDALMKELVQLVRKEIGAIATVDIIQWAPALPKTRSGKIMRRILRKVATNEVDKLGDISTLADPSVVEHLVNNRHNK</sequence>
<organism evidence="9">
    <name type="scientific">hydrothermal vent metagenome</name>
    <dbReference type="NCBI Taxonomy" id="652676"/>
    <lineage>
        <taxon>unclassified sequences</taxon>
        <taxon>metagenomes</taxon>
        <taxon>ecological metagenomes</taxon>
    </lineage>
</organism>
<dbReference type="GO" id="GO:0005524">
    <property type="term" value="F:ATP binding"/>
    <property type="evidence" value="ECO:0007669"/>
    <property type="project" value="UniProtKB-KW"/>
</dbReference>
<dbReference type="SUPFAM" id="SSF56801">
    <property type="entry name" value="Acetyl-CoA synthetase-like"/>
    <property type="match status" value="1"/>
</dbReference>
<evidence type="ECO:0000256" key="5">
    <source>
        <dbReference type="ARBA" id="ARBA00022840"/>
    </source>
</evidence>
<dbReference type="AlphaFoldDB" id="A0A3B1BGT1"/>
<evidence type="ECO:0000256" key="2">
    <source>
        <dbReference type="ARBA" id="ARBA00013275"/>
    </source>
</evidence>
<dbReference type="GO" id="GO:0019427">
    <property type="term" value="P:acetyl-CoA biosynthetic process from acetate"/>
    <property type="evidence" value="ECO:0007669"/>
    <property type="project" value="InterPro"/>
</dbReference>
<evidence type="ECO:0000256" key="3">
    <source>
        <dbReference type="ARBA" id="ARBA00022598"/>
    </source>
</evidence>
<feature type="domain" description="AMP-dependent synthetase/ligase" evidence="6">
    <location>
        <begin position="82"/>
        <end position="466"/>
    </location>
</feature>
<dbReference type="GO" id="GO:0003987">
    <property type="term" value="F:acetate-CoA ligase activity"/>
    <property type="evidence" value="ECO:0007669"/>
    <property type="project" value="UniProtKB-EC"/>
</dbReference>
<keyword evidence="3 9" id="KW-0436">Ligase</keyword>
<dbReference type="FunFam" id="3.40.50.12780:FF:000001">
    <property type="entry name" value="Acetyl-coenzyme A synthetase"/>
    <property type="match status" value="1"/>
</dbReference>
<dbReference type="InterPro" id="IPR025110">
    <property type="entry name" value="AMP-bd_C"/>
</dbReference>
<gene>
    <name evidence="9" type="ORF">MNBD_GAMMA26-1552</name>
</gene>
<dbReference type="PANTHER" id="PTHR24095:SF14">
    <property type="entry name" value="ACETYL-COENZYME A SYNTHETASE 1"/>
    <property type="match status" value="1"/>
</dbReference>
<dbReference type="EMBL" id="UOFX01000006">
    <property type="protein sequence ID" value="VAX05435.1"/>
    <property type="molecule type" value="Genomic_DNA"/>
</dbReference>
<dbReference type="NCBIfam" id="TIGR02188">
    <property type="entry name" value="Ac_CoA_lig_AcsA"/>
    <property type="match status" value="1"/>
</dbReference>
<dbReference type="FunFam" id="3.30.300.30:FF:000004">
    <property type="entry name" value="Acetyl-coenzyme A synthetase"/>
    <property type="match status" value="1"/>
</dbReference>
<reference evidence="9" key="1">
    <citation type="submission" date="2018-06" db="EMBL/GenBank/DDBJ databases">
        <authorList>
            <person name="Zhirakovskaya E."/>
        </authorList>
    </citation>
    <scope>NUCLEOTIDE SEQUENCE</scope>
</reference>
<dbReference type="Pfam" id="PF16177">
    <property type="entry name" value="ACAS_N"/>
    <property type="match status" value="1"/>
</dbReference>
<dbReference type="InterPro" id="IPR000873">
    <property type="entry name" value="AMP-dep_synth/lig_dom"/>
</dbReference>
<feature type="domain" description="Acetyl-coenzyme A synthetase N-terminal" evidence="8">
    <location>
        <begin position="24"/>
        <end position="80"/>
    </location>
</feature>
<dbReference type="Gene3D" id="3.30.300.30">
    <property type="match status" value="1"/>
</dbReference>
<evidence type="ECO:0000259" key="6">
    <source>
        <dbReference type="Pfam" id="PF00501"/>
    </source>
</evidence>
<feature type="domain" description="AMP-binding enzyme C-terminal" evidence="7">
    <location>
        <begin position="528"/>
        <end position="606"/>
    </location>
</feature>
<keyword evidence="4" id="KW-0547">Nucleotide-binding</keyword>
<accession>A0A3B1BGT1</accession>
<dbReference type="Pfam" id="PF00501">
    <property type="entry name" value="AMP-binding"/>
    <property type="match status" value="1"/>
</dbReference>
<dbReference type="InterPro" id="IPR011904">
    <property type="entry name" value="Ac_CoA_lig"/>
</dbReference>
<protein>
    <recommendedName>
        <fullName evidence="2">acetate--CoA ligase</fullName>
        <ecNumber evidence="2">6.2.1.1</ecNumber>
    </recommendedName>
</protein>
<dbReference type="InterPro" id="IPR045851">
    <property type="entry name" value="AMP-bd_C_sf"/>
</dbReference>
<proteinExistence type="inferred from homology"/>
<dbReference type="HAMAP" id="MF_01123">
    <property type="entry name" value="Ac_CoA_synth"/>
    <property type="match status" value="1"/>
</dbReference>
<evidence type="ECO:0000256" key="4">
    <source>
        <dbReference type="ARBA" id="ARBA00022741"/>
    </source>
</evidence>
<dbReference type="PROSITE" id="PS00455">
    <property type="entry name" value="AMP_BINDING"/>
    <property type="match status" value="1"/>
</dbReference>
<dbReference type="GO" id="GO:0005829">
    <property type="term" value="C:cytosol"/>
    <property type="evidence" value="ECO:0007669"/>
    <property type="project" value="TreeGrafter"/>
</dbReference>
<evidence type="ECO:0000313" key="9">
    <source>
        <dbReference type="EMBL" id="VAX05435.1"/>
    </source>
</evidence>
<dbReference type="GO" id="GO:0016208">
    <property type="term" value="F:AMP binding"/>
    <property type="evidence" value="ECO:0007669"/>
    <property type="project" value="InterPro"/>
</dbReference>